<evidence type="ECO:0000259" key="2">
    <source>
        <dbReference type="PROSITE" id="PS50042"/>
    </source>
</evidence>
<dbReference type="GO" id="GO:0042391">
    <property type="term" value="P:regulation of membrane potential"/>
    <property type="evidence" value="ECO:0007669"/>
    <property type="project" value="TreeGrafter"/>
</dbReference>
<feature type="domain" description="Cyclic nucleotide-binding" evidence="2">
    <location>
        <begin position="677"/>
        <end position="754"/>
    </location>
</feature>
<name>A0AA36N6G0_9DINO</name>
<dbReference type="Gene3D" id="2.60.120.10">
    <property type="entry name" value="Jelly Rolls"/>
    <property type="match status" value="7"/>
</dbReference>
<dbReference type="GO" id="GO:0005886">
    <property type="term" value="C:plasma membrane"/>
    <property type="evidence" value="ECO:0007669"/>
    <property type="project" value="TreeGrafter"/>
</dbReference>
<feature type="domain" description="Cyclic nucleotide-binding" evidence="2">
    <location>
        <begin position="519"/>
        <end position="607"/>
    </location>
</feature>
<feature type="domain" description="Cyclic nucleotide-binding" evidence="2">
    <location>
        <begin position="950"/>
        <end position="997"/>
    </location>
</feature>
<dbReference type="PROSITE" id="PS50042">
    <property type="entry name" value="CNMP_BINDING_3"/>
    <property type="match status" value="7"/>
</dbReference>
<dbReference type="SMART" id="SM00100">
    <property type="entry name" value="cNMP"/>
    <property type="match status" value="6"/>
</dbReference>
<dbReference type="PANTHER" id="PTHR10217">
    <property type="entry name" value="VOLTAGE AND LIGAND GATED POTASSIUM CHANNEL"/>
    <property type="match status" value="1"/>
</dbReference>
<feature type="compositionally biased region" description="Polar residues" evidence="1">
    <location>
        <begin position="1371"/>
        <end position="1382"/>
    </location>
</feature>
<feature type="domain" description="Cyclic nucleotide-binding" evidence="2">
    <location>
        <begin position="1062"/>
        <end position="1179"/>
    </location>
</feature>
<dbReference type="InterPro" id="IPR018488">
    <property type="entry name" value="cNMP-bd_CS"/>
</dbReference>
<feature type="domain" description="Cyclic nucleotide-binding" evidence="2">
    <location>
        <begin position="223"/>
        <end position="334"/>
    </location>
</feature>
<dbReference type="InterPro" id="IPR000595">
    <property type="entry name" value="cNMP-bd_dom"/>
</dbReference>
<keyword evidence="4" id="KW-1185">Reference proteome</keyword>
<protein>
    <recommendedName>
        <fullName evidence="2">Cyclic nucleotide-binding domain-containing protein</fullName>
    </recommendedName>
</protein>
<dbReference type="SUPFAM" id="SSF51206">
    <property type="entry name" value="cAMP-binding domain-like"/>
    <property type="match status" value="7"/>
</dbReference>
<dbReference type="PROSITE" id="PS00889">
    <property type="entry name" value="CNMP_BINDING_2"/>
    <property type="match status" value="1"/>
</dbReference>
<dbReference type="PROSITE" id="PS00888">
    <property type="entry name" value="CNMP_BINDING_1"/>
    <property type="match status" value="1"/>
</dbReference>
<evidence type="ECO:0000313" key="3">
    <source>
        <dbReference type="EMBL" id="CAJ1394249.1"/>
    </source>
</evidence>
<dbReference type="InterPro" id="IPR014710">
    <property type="entry name" value="RmlC-like_jellyroll"/>
</dbReference>
<accession>A0AA36N6G0</accession>
<organism evidence="3 4">
    <name type="scientific">Effrenium voratum</name>
    <dbReference type="NCBI Taxonomy" id="2562239"/>
    <lineage>
        <taxon>Eukaryota</taxon>
        <taxon>Sar</taxon>
        <taxon>Alveolata</taxon>
        <taxon>Dinophyceae</taxon>
        <taxon>Suessiales</taxon>
        <taxon>Symbiodiniaceae</taxon>
        <taxon>Effrenium</taxon>
    </lineage>
</organism>
<proteinExistence type="predicted"/>
<dbReference type="EMBL" id="CAUJNA010002780">
    <property type="protein sequence ID" value="CAJ1394249.1"/>
    <property type="molecule type" value="Genomic_DNA"/>
</dbReference>
<gene>
    <name evidence="3" type="ORF">EVOR1521_LOCUS18947</name>
</gene>
<dbReference type="InterPro" id="IPR018490">
    <property type="entry name" value="cNMP-bd_dom_sf"/>
</dbReference>
<feature type="domain" description="Cyclic nucleotide-binding" evidence="2">
    <location>
        <begin position="778"/>
        <end position="877"/>
    </location>
</feature>
<feature type="compositionally biased region" description="Low complexity" evidence="1">
    <location>
        <begin position="1384"/>
        <end position="1399"/>
    </location>
</feature>
<reference evidence="3" key="1">
    <citation type="submission" date="2023-08" db="EMBL/GenBank/DDBJ databases">
        <authorList>
            <person name="Chen Y."/>
            <person name="Shah S."/>
            <person name="Dougan E. K."/>
            <person name="Thang M."/>
            <person name="Chan C."/>
        </authorList>
    </citation>
    <scope>NUCLEOTIDE SEQUENCE</scope>
</reference>
<dbReference type="PANTHER" id="PTHR10217:SF435">
    <property type="entry name" value="POTASSIUM VOLTAGE-GATED CHANNEL PROTEIN EAG"/>
    <property type="match status" value="1"/>
</dbReference>
<dbReference type="InterPro" id="IPR050818">
    <property type="entry name" value="KCNH_animal-type"/>
</dbReference>
<evidence type="ECO:0000313" key="4">
    <source>
        <dbReference type="Proteomes" id="UP001178507"/>
    </source>
</evidence>
<dbReference type="Proteomes" id="UP001178507">
    <property type="component" value="Unassembled WGS sequence"/>
</dbReference>
<dbReference type="GO" id="GO:0005249">
    <property type="term" value="F:voltage-gated potassium channel activity"/>
    <property type="evidence" value="ECO:0007669"/>
    <property type="project" value="TreeGrafter"/>
</dbReference>
<dbReference type="CDD" id="cd00038">
    <property type="entry name" value="CAP_ED"/>
    <property type="match status" value="6"/>
</dbReference>
<feature type="region of interest" description="Disordered" evidence="1">
    <location>
        <begin position="1344"/>
        <end position="1427"/>
    </location>
</feature>
<feature type="domain" description="Cyclic nucleotide-binding" evidence="2">
    <location>
        <begin position="371"/>
        <end position="472"/>
    </location>
</feature>
<comment type="caution">
    <text evidence="3">The sequence shown here is derived from an EMBL/GenBank/DDBJ whole genome shotgun (WGS) entry which is preliminary data.</text>
</comment>
<evidence type="ECO:0000256" key="1">
    <source>
        <dbReference type="SAM" id="MobiDB-lite"/>
    </source>
</evidence>
<dbReference type="Pfam" id="PF00027">
    <property type="entry name" value="cNMP_binding"/>
    <property type="match status" value="4"/>
</dbReference>
<sequence length="1427" mass="155463">MTERSSEDVIVRSLAAQPLFRGCDLELLKRLAAKAFNWTPGRGHEIPMRDEMPLMIVLSGALYMCIGGGPAALASRGTVVGFVGLLRLHGAVARTPSKSSLSVLDVLQESEDADVEPEHEFELPDQSDYSKQMVLDCIRNLCPHTVVLTEKLAAPLRMEMVDALTNERQLLQTEESQTGCCTLACISLDKMFDVFAGSPSLSIFQANEAAARGRFEALLDLGAFPNLPLEVVWVLAAFGDDALYQAGETIVREGDPGVSESLLILASGSADVHKVMFASEILEAKSFKIGKLSPGCIIGDACFIDSRVSRPASVIASEASQVISIPARAFLETMASYPGMASIYLSRTRDTSMVLQNSLTRPADVLAGMRLFHGLNASFIRSLANITERKMNFLGDVFKEQGSTDRTLRLLEFGKVRVEIENRGCVAMTEVGQVLGENMFLGKRAVSQATFRVATPLAVMLWIAHHSFENIIDAYPSEAAHFRAIETDNGTEDMSHHAMDLKLFQGCGRSHWTGFIQSIAKCISRRAYKPGQTIVVQKAVDEGSLFIVSAGKAAVVINSQTQQELSTGDVFGELALLGLVQRRAATVSAITYCICLEMPRPAFLKALDSHPEETDHFEQLTRLHAVQVASESGTWPFLAKASDRLLYYVNLHATRESTPPGEWITREGAPLPIDLAFLIVSGEIYITEENGHRTLMPEGSCFGEHILIGLAAGVTAIEPKTACELQMMSRGVFEKVLAECPDERDSCIQGVLDEMAMKAEQKLGITRGAPDVLKFSAFFRAADQDFARQMRPRMYALLFKAGDFIVRERDYATNMYIVVRGSAEVKCGDTTVMRFKAGNAISEASVLGACTFHPYAVQASSLCLLLALTRDDFEEVLERFPKEDTVFQELLADEEDILLRLPRVLKIHHPLFASSSIDFLKVACEFADEVFFAPGEEIIAFGESCSLGQTEMYLLVAGNALVILAHGDVVATIKSGNIVGEGGALGIANKRSTKIGAWKAGMVRLIRLQGPSIGKAVEKHPEDCEALKRQFDERSQKNAEAEALRKEWITKSVIPLLQHCELFNGFSRKLVAKIAAPLLKIKFAAGQNLCNLGDAADSLILIIDGDAEAKAKDGKVVSPLSTGAVTGELAILGLFPYRTATVTALRPTDTVIVTPFILRGVLQTSEAAKKHLDKLAAEKLTQVERGSPMLSLPLGAPSDDLLVRSIALHSTRYVLTAGEAWQPPGNAAASGDHYWVFTRGRAVLLMGPSDHPMNPIQTLGAGATGVLSEMLCLKYDARIVAVTAVEAYRVSSMDIRLASTSVKILPCWFLLFRGLERETLHTLGLKLMRAKAVIDMTLPKVQLKPLKKSRSSPTMASDRQQAKPQEEAETTVFSSTPKSQLGDSMRSLKSASQASSFSSYPTRGGLQEPRKPGVRLRPISASRRKDP</sequence>